<dbReference type="Proteomes" id="UP000327013">
    <property type="component" value="Chromosome 4"/>
</dbReference>
<dbReference type="AlphaFoldDB" id="A0A660KRP2"/>
<organism evidence="1 2">
    <name type="scientific">Carpinus fangiana</name>
    <dbReference type="NCBI Taxonomy" id="176857"/>
    <lineage>
        <taxon>Eukaryota</taxon>
        <taxon>Viridiplantae</taxon>
        <taxon>Streptophyta</taxon>
        <taxon>Embryophyta</taxon>
        <taxon>Tracheophyta</taxon>
        <taxon>Spermatophyta</taxon>
        <taxon>Magnoliopsida</taxon>
        <taxon>eudicotyledons</taxon>
        <taxon>Gunneridae</taxon>
        <taxon>Pentapetalae</taxon>
        <taxon>rosids</taxon>
        <taxon>fabids</taxon>
        <taxon>Fagales</taxon>
        <taxon>Betulaceae</taxon>
        <taxon>Carpinus</taxon>
    </lineage>
</organism>
<accession>A0A660KRP2</accession>
<gene>
    <name evidence="1" type="ORF">FH972_010505</name>
</gene>
<proteinExistence type="predicted"/>
<evidence type="ECO:0000313" key="1">
    <source>
        <dbReference type="EMBL" id="KAE8037955.1"/>
    </source>
</evidence>
<sequence length="99" mass="10612">MGSTTTSNNSAVFAVDESTLVSPNLKNEDVESIAFTNNEAASVVEDITHISPNVKNEAGKGDLGYMKFDFNASHCGFLSDNQCKKPSDLTDSCKIQMTS</sequence>
<dbReference type="EMBL" id="CM017324">
    <property type="protein sequence ID" value="KAE8037955.1"/>
    <property type="molecule type" value="Genomic_DNA"/>
</dbReference>
<keyword evidence="2" id="KW-1185">Reference proteome</keyword>
<name>A0A660KRP2_9ROSI</name>
<reference evidence="1 2" key="1">
    <citation type="submission" date="2019-06" db="EMBL/GenBank/DDBJ databases">
        <title>A chromosomal-level reference genome of Carpinus fangiana (Coryloideae, Betulaceae).</title>
        <authorList>
            <person name="Yang X."/>
            <person name="Wang Z."/>
            <person name="Zhang L."/>
            <person name="Hao G."/>
            <person name="Liu J."/>
            <person name="Yang Y."/>
        </authorList>
    </citation>
    <scope>NUCLEOTIDE SEQUENCE [LARGE SCALE GENOMIC DNA]</scope>
    <source>
        <strain evidence="1">Cfa_2016G</strain>
        <tissue evidence="1">Leaf</tissue>
    </source>
</reference>
<evidence type="ECO:0000313" key="2">
    <source>
        <dbReference type="Proteomes" id="UP000327013"/>
    </source>
</evidence>
<protein>
    <submittedName>
        <fullName evidence="1">Uncharacterized protein</fullName>
    </submittedName>
</protein>